<dbReference type="InterPro" id="IPR037069">
    <property type="entry name" value="AcylCoA_DH/ox_N_sf"/>
</dbReference>
<evidence type="ECO:0000256" key="2">
    <source>
        <dbReference type="ARBA" id="ARBA00009347"/>
    </source>
</evidence>
<feature type="domain" description="Acyl-CoA dehydrogenase/oxidase C-terminal" evidence="8">
    <location>
        <begin position="271"/>
        <end position="415"/>
    </location>
</feature>
<protein>
    <submittedName>
        <fullName evidence="11">Acyl-CoA dehydrogenase family member 11 (ACAD-11)</fullName>
    </submittedName>
</protein>
<evidence type="ECO:0000256" key="4">
    <source>
        <dbReference type="ARBA" id="ARBA00022630"/>
    </source>
</evidence>
<dbReference type="InterPro" id="IPR050741">
    <property type="entry name" value="Acyl-CoA_dehydrogenase"/>
</dbReference>
<evidence type="ECO:0000256" key="3">
    <source>
        <dbReference type="ARBA" id="ARBA00011738"/>
    </source>
</evidence>
<accession>A0ABP0R485</accession>
<keyword evidence="4 7" id="KW-0285">Flavoprotein</keyword>
<dbReference type="SUPFAM" id="SSF47203">
    <property type="entry name" value="Acyl-CoA dehydrogenase C-terminal domain-like"/>
    <property type="match status" value="1"/>
</dbReference>
<dbReference type="Gene3D" id="1.10.540.10">
    <property type="entry name" value="Acyl-CoA dehydrogenase/oxidase, N-terminal domain"/>
    <property type="match status" value="1"/>
</dbReference>
<keyword evidence="5 7" id="KW-0274">FAD</keyword>
<dbReference type="Proteomes" id="UP001642464">
    <property type="component" value="Unassembled WGS sequence"/>
</dbReference>
<feature type="domain" description="Acyl-CoA oxidase/dehydrogenase middle" evidence="9">
    <location>
        <begin position="157"/>
        <end position="256"/>
    </location>
</feature>
<comment type="subunit">
    <text evidence="3">Homodimer.</text>
</comment>
<evidence type="ECO:0000313" key="12">
    <source>
        <dbReference type="Proteomes" id="UP001642464"/>
    </source>
</evidence>
<comment type="cofactor">
    <cofactor evidence="1 7">
        <name>FAD</name>
        <dbReference type="ChEBI" id="CHEBI:57692"/>
    </cofactor>
</comment>
<name>A0ABP0R485_9DINO</name>
<proteinExistence type="inferred from homology"/>
<feature type="domain" description="Acyl-CoA dehydrogenase/oxidase N-terminal" evidence="10">
    <location>
        <begin position="26"/>
        <end position="151"/>
    </location>
</feature>
<dbReference type="InterPro" id="IPR013786">
    <property type="entry name" value="AcylCoA_DH/ox_N"/>
</dbReference>
<dbReference type="EMBL" id="CAXAMM010040790">
    <property type="protein sequence ID" value="CAK9095403.1"/>
    <property type="molecule type" value="Genomic_DNA"/>
</dbReference>
<evidence type="ECO:0000259" key="8">
    <source>
        <dbReference type="Pfam" id="PF00441"/>
    </source>
</evidence>
<keyword evidence="6 7" id="KW-0560">Oxidoreductase</keyword>
<evidence type="ECO:0000259" key="10">
    <source>
        <dbReference type="Pfam" id="PF02771"/>
    </source>
</evidence>
<evidence type="ECO:0000256" key="6">
    <source>
        <dbReference type="ARBA" id="ARBA00023002"/>
    </source>
</evidence>
<evidence type="ECO:0000256" key="1">
    <source>
        <dbReference type="ARBA" id="ARBA00001974"/>
    </source>
</evidence>
<evidence type="ECO:0000256" key="7">
    <source>
        <dbReference type="RuleBase" id="RU362125"/>
    </source>
</evidence>
<comment type="caution">
    <text evidence="11">The sequence shown here is derived from an EMBL/GenBank/DDBJ whole genome shotgun (WGS) entry which is preliminary data.</text>
</comment>
<keyword evidence="12" id="KW-1185">Reference proteome</keyword>
<dbReference type="InterPro" id="IPR006091">
    <property type="entry name" value="Acyl-CoA_Oxase/DH_mid-dom"/>
</dbReference>
<dbReference type="Gene3D" id="1.20.140.10">
    <property type="entry name" value="Butyryl-CoA Dehydrogenase, subunit A, domain 3"/>
    <property type="match status" value="1"/>
</dbReference>
<evidence type="ECO:0000256" key="5">
    <source>
        <dbReference type="ARBA" id="ARBA00022827"/>
    </source>
</evidence>
<dbReference type="InterPro" id="IPR046373">
    <property type="entry name" value="Acyl-CoA_Oxase/DH_mid-dom_sf"/>
</dbReference>
<dbReference type="Gene3D" id="2.40.110.10">
    <property type="entry name" value="Butyryl-CoA Dehydrogenase, subunit A, domain 2"/>
    <property type="match status" value="1"/>
</dbReference>
<organism evidence="11 12">
    <name type="scientific">Durusdinium trenchii</name>
    <dbReference type="NCBI Taxonomy" id="1381693"/>
    <lineage>
        <taxon>Eukaryota</taxon>
        <taxon>Sar</taxon>
        <taxon>Alveolata</taxon>
        <taxon>Dinophyceae</taxon>
        <taxon>Suessiales</taxon>
        <taxon>Symbiodiniaceae</taxon>
        <taxon>Durusdinium</taxon>
    </lineage>
</organism>
<gene>
    <name evidence="11" type="ORF">SCF082_LOCUS44813</name>
</gene>
<dbReference type="InterPro" id="IPR009075">
    <property type="entry name" value="AcylCo_DH/oxidase_C"/>
</dbReference>
<evidence type="ECO:0000313" key="11">
    <source>
        <dbReference type="EMBL" id="CAK9095403.1"/>
    </source>
</evidence>
<reference evidence="11 12" key="1">
    <citation type="submission" date="2024-02" db="EMBL/GenBank/DDBJ databases">
        <authorList>
            <person name="Chen Y."/>
            <person name="Shah S."/>
            <person name="Dougan E. K."/>
            <person name="Thang M."/>
            <person name="Chan C."/>
        </authorList>
    </citation>
    <scope>NUCLEOTIDE SEQUENCE [LARGE SCALE GENOMIC DNA]</scope>
</reference>
<dbReference type="Pfam" id="PF02770">
    <property type="entry name" value="Acyl-CoA_dh_M"/>
    <property type="match status" value="1"/>
</dbReference>
<evidence type="ECO:0000259" key="9">
    <source>
        <dbReference type="Pfam" id="PF02770"/>
    </source>
</evidence>
<dbReference type="InterPro" id="IPR036250">
    <property type="entry name" value="AcylCo_DH-like_C"/>
</dbReference>
<dbReference type="InterPro" id="IPR009100">
    <property type="entry name" value="AcylCoA_DH/oxidase_NM_dom_sf"/>
</dbReference>
<sequence length="447" mass="49734">MGDQTTSWNLQNKLDSELKFVVPQHVEAIRNKVLKFVEEKVYPFEAELERLGSHAGGMGLGGLREGTSDAAVALKRLQQEAKDAGLWALGHPKEIGGQGMPFRDYIYVNEVQGRSELAPLALGTHSLQDSLMLFNHGSADIKEKYINKVVAADIYPSFAMTEPDVSSSDPTQIKTNAKLENGEWVINGVKWWTSNAANAEFTSVMVRTEFGPDVSPHAAFSIIIVPTSTPGYEIVRDTHVLGTHGADHSQVVYNNVRVPFSNLLGKRGEAFKISQERLGPGRLYHCQRWVGQCQRAFDVMMARLVERRVRGGEKLGDMQLMQQHVFDSYCDIQALRLLTLHASEKMDSGDYARVELAAVKGWGAQALGRVMDRAVQVFGAKGLTDDTPLSSMYRMARAARFYDGPDATHVVTVGKLLVREYENGRRYDFCKSQSVPIPDALKRPYKL</sequence>
<dbReference type="Pfam" id="PF02771">
    <property type="entry name" value="Acyl-CoA_dh_N"/>
    <property type="match status" value="1"/>
</dbReference>
<comment type="similarity">
    <text evidence="2 7">Belongs to the acyl-CoA dehydrogenase family.</text>
</comment>
<dbReference type="Pfam" id="PF00441">
    <property type="entry name" value="Acyl-CoA_dh_1"/>
    <property type="match status" value="1"/>
</dbReference>
<dbReference type="SUPFAM" id="SSF56645">
    <property type="entry name" value="Acyl-CoA dehydrogenase NM domain-like"/>
    <property type="match status" value="1"/>
</dbReference>
<dbReference type="PANTHER" id="PTHR48083:SF13">
    <property type="entry name" value="ACYL-COA DEHYDROGENASE FAMILY MEMBER 11"/>
    <property type="match status" value="1"/>
</dbReference>
<dbReference type="PANTHER" id="PTHR48083">
    <property type="entry name" value="MEDIUM-CHAIN SPECIFIC ACYL-COA DEHYDROGENASE, MITOCHONDRIAL-RELATED"/>
    <property type="match status" value="1"/>
</dbReference>